<evidence type="ECO:0000313" key="1">
    <source>
        <dbReference type="EMBL" id="MTE21174.1"/>
    </source>
</evidence>
<sequence>MPGRAPVAPPYARSVDASPRLSPWTVLPSLVRPVITLSAATAVCITATGCSLGDDAPRPPVPSPTGSAAAVCRTLHDALPERVDGQSRVAIEPETRYAAVWGDPGIELGCGVPRPEVLTPGSEHYNPTAEAVEVNGVSWLVEETDGGYRFTTTGREVFVRVTVPDAYAPEVNPLTDLSDAVRAAVPVEPL</sequence>
<comment type="caution">
    <text evidence="1">The sequence shown here is derived from an EMBL/GenBank/DDBJ whole genome shotgun (WGS) entry which is preliminary data.</text>
</comment>
<reference evidence="1 2" key="1">
    <citation type="submission" date="2019-11" db="EMBL/GenBank/DDBJ databases">
        <authorList>
            <person name="Yuan L."/>
        </authorList>
    </citation>
    <scope>NUCLEOTIDE SEQUENCE [LARGE SCALE GENOMIC DNA]</scope>
    <source>
        <strain evidence="1 2">TRM43335</strain>
    </source>
</reference>
<proteinExistence type="predicted"/>
<keyword evidence="2" id="KW-1185">Reference proteome</keyword>
<dbReference type="Pfam" id="PF12028">
    <property type="entry name" value="DUF3515"/>
    <property type="match status" value="1"/>
</dbReference>
<dbReference type="Proteomes" id="UP000473014">
    <property type="component" value="Unassembled WGS sequence"/>
</dbReference>
<dbReference type="OrthoDB" id="3213819at2"/>
<protein>
    <submittedName>
        <fullName evidence="1">DUF3515 family protein</fullName>
    </submittedName>
</protein>
<gene>
    <name evidence="1" type="ORF">F0L17_19035</name>
</gene>
<accession>A0A6G2BG43</accession>
<dbReference type="InterPro" id="IPR021903">
    <property type="entry name" value="DUF3515"/>
</dbReference>
<dbReference type="EMBL" id="WIXO01000001">
    <property type="protein sequence ID" value="MTE21174.1"/>
    <property type="molecule type" value="Genomic_DNA"/>
</dbReference>
<dbReference type="AlphaFoldDB" id="A0A6G2BG43"/>
<evidence type="ECO:0000313" key="2">
    <source>
        <dbReference type="Proteomes" id="UP000473014"/>
    </source>
</evidence>
<name>A0A6G2BG43_9ACTN</name>
<organism evidence="1 2">
    <name type="scientific">Streptomyces taklimakanensis</name>
    <dbReference type="NCBI Taxonomy" id="2569853"/>
    <lineage>
        <taxon>Bacteria</taxon>
        <taxon>Bacillati</taxon>
        <taxon>Actinomycetota</taxon>
        <taxon>Actinomycetes</taxon>
        <taxon>Kitasatosporales</taxon>
        <taxon>Streptomycetaceae</taxon>
        <taxon>Streptomyces</taxon>
    </lineage>
</organism>